<evidence type="ECO:0000256" key="1">
    <source>
        <dbReference type="ARBA" id="ARBA00009156"/>
    </source>
</evidence>
<gene>
    <name evidence="10" type="ORF">QFW96_12080</name>
</gene>
<proteinExistence type="inferred from homology"/>
<dbReference type="RefSeq" id="WP_281455676.1">
    <property type="nucleotide sequence ID" value="NZ_JASAOF010000005.1"/>
</dbReference>
<dbReference type="Pfam" id="PF02782">
    <property type="entry name" value="FGGY_C"/>
    <property type="match status" value="1"/>
</dbReference>
<keyword evidence="7" id="KW-0684">Rhamnose metabolism</keyword>
<keyword evidence="2" id="KW-0119">Carbohydrate metabolism</keyword>
<dbReference type="Pfam" id="PF00370">
    <property type="entry name" value="FGGY_N"/>
    <property type="match status" value="1"/>
</dbReference>
<keyword evidence="4" id="KW-0547">Nucleotide-binding</keyword>
<dbReference type="InterPro" id="IPR018485">
    <property type="entry name" value="FGGY_C"/>
</dbReference>
<keyword evidence="3 10" id="KW-0808">Transferase</keyword>
<dbReference type="PANTHER" id="PTHR43095:SF5">
    <property type="entry name" value="XYLULOSE KINASE"/>
    <property type="match status" value="1"/>
</dbReference>
<dbReference type="CDD" id="cd07771">
    <property type="entry name" value="ASKHA_NBD_FGGY_RhaB-like"/>
    <property type="match status" value="1"/>
</dbReference>
<dbReference type="Proteomes" id="UP001237595">
    <property type="component" value="Unassembled WGS sequence"/>
</dbReference>
<dbReference type="EMBL" id="JASAOF010000005">
    <property type="protein sequence ID" value="MDI2029357.1"/>
    <property type="molecule type" value="Genomic_DNA"/>
</dbReference>
<evidence type="ECO:0000313" key="11">
    <source>
        <dbReference type="Proteomes" id="UP001237595"/>
    </source>
</evidence>
<comment type="caution">
    <text evidence="10">The sequence shown here is derived from an EMBL/GenBank/DDBJ whole genome shotgun (WGS) entry which is preliminary data.</text>
</comment>
<evidence type="ECO:0000256" key="3">
    <source>
        <dbReference type="ARBA" id="ARBA00022679"/>
    </source>
</evidence>
<evidence type="ECO:0000256" key="2">
    <source>
        <dbReference type="ARBA" id="ARBA00022629"/>
    </source>
</evidence>
<name>A0ABT6PMW8_9PSEU</name>
<keyword evidence="11" id="KW-1185">Reference proteome</keyword>
<feature type="domain" description="Carbohydrate kinase FGGY C-terminal" evidence="9">
    <location>
        <begin position="251"/>
        <end position="440"/>
    </location>
</feature>
<evidence type="ECO:0000256" key="4">
    <source>
        <dbReference type="ARBA" id="ARBA00022741"/>
    </source>
</evidence>
<evidence type="ECO:0000256" key="6">
    <source>
        <dbReference type="ARBA" id="ARBA00022840"/>
    </source>
</evidence>
<dbReference type="InterPro" id="IPR050406">
    <property type="entry name" value="FGGY_Carb_Kinase"/>
</dbReference>
<feature type="domain" description="Carbohydrate kinase FGGY N-terminal" evidence="8">
    <location>
        <begin position="70"/>
        <end position="242"/>
    </location>
</feature>
<dbReference type="InterPro" id="IPR043129">
    <property type="entry name" value="ATPase_NBD"/>
</dbReference>
<keyword evidence="5" id="KW-0418">Kinase</keyword>
<organism evidence="10 11">
    <name type="scientific">Saccharopolyspora ipomoeae</name>
    <dbReference type="NCBI Taxonomy" id="3042027"/>
    <lineage>
        <taxon>Bacteria</taxon>
        <taxon>Bacillati</taxon>
        <taxon>Actinomycetota</taxon>
        <taxon>Actinomycetes</taxon>
        <taxon>Pseudonocardiales</taxon>
        <taxon>Pseudonocardiaceae</taxon>
        <taxon>Saccharopolyspora</taxon>
    </lineage>
</organism>
<evidence type="ECO:0000259" key="8">
    <source>
        <dbReference type="Pfam" id="PF00370"/>
    </source>
</evidence>
<reference evidence="10 11" key="1">
    <citation type="submission" date="2023-04" db="EMBL/GenBank/DDBJ databases">
        <title>Draft genome sequence of Saccharopolyspora sp. TS4A08 isolated from sweet potato rhizospheric soil.</title>
        <authorList>
            <person name="Suksaard P."/>
            <person name="Duangmal K."/>
        </authorList>
    </citation>
    <scope>NUCLEOTIDE SEQUENCE [LARGE SCALE GENOMIC DNA]</scope>
    <source>
        <strain evidence="10 11">TS4A08</strain>
    </source>
</reference>
<dbReference type="InterPro" id="IPR013449">
    <property type="entry name" value="Rhamnulokinase"/>
</dbReference>
<dbReference type="PANTHER" id="PTHR43095">
    <property type="entry name" value="SUGAR KINASE"/>
    <property type="match status" value="1"/>
</dbReference>
<sequence>MTTESPTFAAVDLGASSGRVALGRLAAGRLETREVHRFANGPVPLPDGLHWDAVGLFREVLAGLRRAGEPVSVGVDSWAVDYGLIDAAGSLLGEPFHYRDSRTDTVAESFSDSFGAPELFSRNGLQFLPFNTVFQLAASEGAALEAAETLLLIPDLIGYWLTGQVGAELTNASTTGLLDARSHEWSPELARAAGIDPSLLPALRRPGDVVGELLPRVAAETGLPGTSVVAVGSHDTASAVVGVPARTPNFAYVCTGTWSLTGLELPAPVLTEQARRANFTNELGVDGTVRFLRNIMGLWLLQESLRTWGLASDDLPGLLAEAAAAEPLRAVVDAEDTRFLAPGDMPARIAQACRDTDQPVPDTRGAVVRCVLESLALAHRRAIREAAELSCRDVDVVHLVGGGARNELLCQLTADALGTPVVAGPVEATATGNLLVQARTAGQVADLAELREITARSHALTRYDPRNPSVAWDQAERRLR</sequence>
<evidence type="ECO:0000259" key="9">
    <source>
        <dbReference type="Pfam" id="PF02782"/>
    </source>
</evidence>
<keyword evidence="2" id="KW-0859">Xylose metabolism</keyword>
<dbReference type="EC" id="2.7.1.-" evidence="10"/>
<dbReference type="Gene3D" id="3.30.420.40">
    <property type="match status" value="2"/>
</dbReference>
<dbReference type="InterPro" id="IPR018484">
    <property type="entry name" value="FGGY_N"/>
</dbReference>
<keyword evidence="6" id="KW-0067">ATP-binding</keyword>
<evidence type="ECO:0000256" key="5">
    <source>
        <dbReference type="ARBA" id="ARBA00022777"/>
    </source>
</evidence>
<accession>A0ABT6PMW8</accession>
<dbReference type="GO" id="GO:0016740">
    <property type="term" value="F:transferase activity"/>
    <property type="evidence" value="ECO:0007669"/>
    <property type="project" value="UniProtKB-KW"/>
</dbReference>
<evidence type="ECO:0000313" key="10">
    <source>
        <dbReference type="EMBL" id="MDI2029357.1"/>
    </source>
</evidence>
<evidence type="ECO:0000256" key="7">
    <source>
        <dbReference type="ARBA" id="ARBA00023308"/>
    </source>
</evidence>
<protein>
    <submittedName>
        <fullName evidence="10">Rhamnulokinase family protein</fullName>
        <ecNumber evidence="10">2.7.1.-</ecNumber>
    </submittedName>
</protein>
<comment type="similarity">
    <text evidence="1">Belongs to the FGGY kinase family.</text>
</comment>
<dbReference type="SUPFAM" id="SSF53067">
    <property type="entry name" value="Actin-like ATPase domain"/>
    <property type="match status" value="2"/>
</dbReference>